<keyword evidence="2" id="KW-1185">Reference proteome</keyword>
<organism evidence="1 2">
    <name type="scientific">Catharanthus roseus</name>
    <name type="common">Madagascar periwinkle</name>
    <name type="synonym">Vinca rosea</name>
    <dbReference type="NCBI Taxonomy" id="4058"/>
    <lineage>
        <taxon>Eukaryota</taxon>
        <taxon>Viridiplantae</taxon>
        <taxon>Streptophyta</taxon>
        <taxon>Embryophyta</taxon>
        <taxon>Tracheophyta</taxon>
        <taxon>Spermatophyta</taxon>
        <taxon>Magnoliopsida</taxon>
        <taxon>eudicotyledons</taxon>
        <taxon>Gunneridae</taxon>
        <taxon>Pentapetalae</taxon>
        <taxon>asterids</taxon>
        <taxon>lamiids</taxon>
        <taxon>Gentianales</taxon>
        <taxon>Apocynaceae</taxon>
        <taxon>Rauvolfioideae</taxon>
        <taxon>Vinceae</taxon>
        <taxon>Catharanthinae</taxon>
        <taxon>Catharanthus</taxon>
    </lineage>
</organism>
<sequence>MGKGRRLSLVWSLVKLLMIISVVVLGINGAELPAVFIFGDSTADVGTNNHLQGCLATANNRFYGIDYPFSKPTGRFSNGYNTADEVVRLLGDFRESPQPYLYLITHMSSFKSKIVGGVNFASGGAGLFDDTGKANFKNVVPLGQQIQQFAAVQGNITELLGSPKAENHLANSLYLISVGSNDIFDNANHTNPIILLSNLTNSYANHLKNLYDLGARKFGIVSVPNIGCIPAIRYLFGGNCSEGLNSLARAFYTSVQGLMQNFSSSYNGVHYSLGNAFQMTQNILDNPRANGFKNVIDACCGDGKFNGKNKCTPKSNLCLKRNEFLFWDWFHPTQKASKLAAETLVFAEGAEYVTPMNFSTLAATVIN</sequence>
<name>A0ACC0CGE8_CATRO</name>
<reference evidence="2" key="1">
    <citation type="journal article" date="2023" name="Nat. Plants">
        <title>Single-cell RNA sequencing provides a high-resolution roadmap for understanding the multicellular compartmentation of specialized metabolism.</title>
        <authorList>
            <person name="Sun S."/>
            <person name="Shen X."/>
            <person name="Li Y."/>
            <person name="Li Y."/>
            <person name="Wang S."/>
            <person name="Li R."/>
            <person name="Zhang H."/>
            <person name="Shen G."/>
            <person name="Guo B."/>
            <person name="Wei J."/>
            <person name="Xu J."/>
            <person name="St-Pierre B."/>
            <person name="Chen S."/>
            <person name="Sun C."/>
        </authorList>
    </citation>
    <scope>NUCLEOTIDE SEQUENCE [LARGE SCALE GENOMIC DNA]</scope>
</reference>
<dbReference type="EMBL" id="CM044701">
    <property type="protein sequence ID" value="KAI5684036.1"/>
    <property type="molecule type" value="Genomic_DNA"/>
</dbReference>
<evidence type="ECO:0000313" key="2">
    <source>
        <dbReference type="Proteomes" id="UP001060085"/>
    </source>
</evidence>
<proteinExistence type="predicted"/>
<protein>
    <submittedName>
        <fullName evidence="1">Uncharacterized protein</fullName>
    </submittedName>
</protein>
<gene>
    <name evidence="1" type="ORF">M9H77_05264</name>
</gene>
<accession>A0ACC0CGE8</accession>
<comment type="caution">
    <text evidence="1">The sequence shown here is derived from an EMBL/GenBank/DDBJ whole genome shotgun (WGS) entry which is preliminary data.</text>
</comment>
<evidence type="ECO:0000313" key="1">
    <source>
        <dbReference type="EMBL" id="KAI5684036.1"/>
    </source>
</evidence>
<dbReference type="Proteomes" id="UP001060085">
    <property type="component" value="Linkage Group LG01"/>
</dbReference>